<organism evidence="1 2">
    <name type="scientific">Hymenobacter coccineus</name>
    <dbReference type="NCBI Taxonomy" id="1908235"/>
    <lineage>
        <taxon>Bacteria</taxon>
        <taxon>Pseudomonadati</taxon>
        <taxon>Bacteroidota</taxon>
        <taxon>Cytophagia</taxon>
        <taxon>Cytophagales</taxon>
        <taxon>Hymenobacteraceae</taxon>
        <taxon>Hymenobacter</taxon>
    </lineage>
</organism>
<accession>A0A1G1TLU5</accession>
<comment type="caution">
    <text evidence="1">The sequence shown here is derived from an EMBL/GenBank/DDBJ whole genome shotgun (WGS) entry which is preliminary data.</text>
</comment>
<sequence>MQEAGQGQAVAAVVARAAQQQDFAGLVGVEFAKKPPGQGPGGALHQLHGRDALRPHGGLVELVGLGGGEDFHGAING</sequence>
<reference evidence="1 2" key="1">
    <citation type="submission" date="2016-08" db="EMBL/GenBank/DDBJ databases">
        <title>Hymenobacter coccineus sp. nov., Hymenobacter lapidarius sp. nov. and Hymenobacter glacialis sp. nov., isolated from Antarctic soil.</title>
        <authorList>
            <person name="Sedlacek I."/>
            <person name="Kralova S."/>
            <person name="Kyrova K."/>
            <person name="Maslanova I."/>
            <person name="Stankova E."/>
            <person name="Vrbovska V."/>
            <person name="Nemec M."/>
            <person name="Bartak M."/>
            <person name="Svec P."/>
            <person name="Busse H.-J."/>
            <person name="Pantucek R."/>
        </authorList>
    </citation>
    <scope>NUCLEOTIDE SEQUENCE [LARGE SCALE GENOMIC DNA]</scope>
    <source>
        <strain evidence="1 2">CCM 8649</strain>
    </source>
</reference>
<proteinExistence type="predicted"/>
<dbReference type="AlphaFoldDB" id="A0A1G1TLU5"/>
<dbReference type="EMBL" id="MDZA01000031">
    <property type="protein sequence ID" value="OGX91830.1"/>
    <property type="molecule type" value="Genomic_DNA"/>
</dbReference>
<keyword evidence="2" id="KW-1185">Reference proteome</keyword>
<evidence type="ECO:0000313" key="1">
    <source>
        <dbReference type="EMBL" id="OGX91830.1"/>
    </source>
</evidence>
<gene>
    <name evidence="1" type="ORF">BEN49_18395</name>
</gene>
<evidence type="ECO:0000313" key="2">
    <source>
        <dbReference type="Proteomes" id="UP000177506"/>
    </source>
</evidence>
<name>A0A1G1TLU5_9BACT</name>
<dbReference type="Proteomes" id="UP000177506">
    <property type="component" value="Unassembled WGS sequence"/>
</dbReference>
<protein>
    <submittedName>
        <fullName evidence="1">Uncharacterized protein</fullName>
    </submittedName>
</protein>